<dbReference type="AlphaFoldDB" id="A0A1S8B780"/>
<dbReference type="EMBL" id="MSZU01000111">
    <property type="protein sequence ID" value="OMP83420.1"/>
    <property type="molecule type" value="Genomic_DNA"/>
</dbReference>
<dbReference type="PANTHER" id="PTHR42470">
    <property type="entry name" value="VAST DOMAIN-CONTAINING PROTEIN"/>
    <property type="match status" value="1"/>
</dbReference>
<evidence type="ECO:0000259" key="1">
    <source>
        <dbReference type="Pfam" id="PF25545"/>
    </source>
</evidence>
<dbReference type="PANTHER" id="PTHR42470:SF2">
    <property type="match status" value="1"/>
</dbReference>
<dbReference type="Proteomes" id="UP000190776">
    <property type="component" value="Unassembled WGS sequence"/>
</dbReference>
<evidence type="ECO:0000313" key="2">
    <source>
        <dbReference type="EMBL" id="OMP83420.1"/>
    </source>
</evidence>
<evidence type="ECO:0000313" key="3">
    <source>
        <dbReference type="Proteomes" id="UP000190776"/>
    </source>
</evidence>
<accession>A0A1S8B780</accession>
<feature type="domain" description="DUF7924" evidence="1">
    <location>
        <begin position="124"/>
        <end position="175"/>
    </location>
</feature>
<dbReference type="OrthoDB" id="5132737at2759"/>
<dbReference type="Pfam" id="PF25545">
    <property type="entry name" value="DUF7924"/>
    <property type="match status" value="2"/>
</dbReference>
<dbReference type="InterPro" id="IPR057684">
    <property type="entry name" value="DUF7924"/>
</dbReference>
<name>A0A1S8B780_9PEZI</name>
<reference evidence="2 3" key="1">
    <citation type="submission" date="2017-01" db="EMBL/GenBank/DDBJ databases">
        <title>Draft genome sequence of Diplodia seriata F98.1, a fungal species involved in grapevine trunk diseases.</title>
        <authorList>
            <person name="Robert-Siegwald G."/>
            <person name="Vallet J."/>
            <person name="Abou-Mansour E."/>
            <person name="Xu J."/>
            <person name="Rey P."/>
            <person name="Bertsch C."/>
            <person name="Rego C."/>
            <person name="Larignon P."/>
            <person name="Fontaine F."/>
            <person name="Lebrun M.-H."/>
        </authorList>
    </citation>
    <scope>NUCLEOTIDE SEQUENCE [LARGE SCALE GENOMIC DNA]</scope>
    <source>
        <strain evidence="2 3">F98.1</strain>
    </source>
</reference>
<proteinExistence type="predicted"/>
<organism evidence="2 3">
    <name type="scientific">Diplodia seriata</name>
    <dbReference type="NCBI Taxonomy" id="420778"/>
    <lineage>
        <taxon>Eukaryota</taxon>
        <taxon>Fungi</taxon>
        <taxon>Dikarya</taxon>
        <taxon>Ascomycota</taxon>
        <taxon>Pezizomycotina</taxon>
        <taxon>Dothideomycetes</taxon>
        <taxon>Dothideomycetes incertae sedis</taxon>
        <taxon>Botryosphaeriales</taxon>
        <taxon>Botryosphaeriaceae</taxon>
        <taxon>Diplodia</taxon>
    </lineage>
</organism>
<feature type="domain" description="DUF7924" evidence="1">
    <location>
        <begin position="52"/>
        <end position="121"/>
    </location>
</feature>
<protein>
    <recommendedName>
        <fullName evidence="1">DUF7924 domain-containing protein</fullName>
    </recommendedName>
</protein>
<comment type="caution">
    <text evidence="2">The sequence shown here is derived from an EMBL/GenBank/DDBJ whole genome shotgun (WGS) entry which is preliminary data.</text>
</comment>
<gene>
    <name evidence="2" type="ORF">BK809_0004801</name>
</gene>
<sequence length="194" mass="22435">MPANVSGHIFQRWSFGQRPGSAIIRKPQVKVYKQPVAIKEIMSYRVHDAPIDIGRLVVPSPETLCERDGFKNLEPLIESVDELWTKAIPLHRDLPRPKPNFSVGSRSWSFTEKQLEKLKVLGVASNDKTKYYRHKIRTLYLTDQNGKERWTAYKFTKNVYDNWMPPHFKRICNAIDEIPPGTTFGVPKLRSTSL</sequence>
<dbReference type="STRING" id="420778.A0A1S8B780"/>